<gene>
    <name evidence="2" type="ORF">EEDITHA_LOCUS11428</name>
</gene>
<keyword evidence="3" id="KW-1185">Reference proteome</keyword>
<sequence length="121" mass="13952">MDDSAQKPSTCKETDNKSNRQESGTIQPKPGSLPCSANELSHAARALLLRLLDTDPKFRLRSLRQLQQTAFYLKYNFEHVKSKKISPRQVLEKVLDPDLSQNRRNNLVQNFISEFDQSMFL</sequence>
<accession>A0AAU9UB88</accession>
<dbReference type="Gene3D" id="1.10.510.10">
    <property type="entry name" value="Transferase(Phosphotransferase) domain 1"/>
    <property type="match status" value="1"/>
</dbReference>
<proteinExistence type="predicted"/>
<feature type="region of interest" description="Disordered" evidence="1">
    <location>
        <begin position="1"/>
        <end position="37"/>
    </location>
</feature>
<feature type="compositionally biased region" description="Basic and acidic residues" evidence="1">
    <location>
        <begin position="10"/>
        <end position="20"/>
    </location>
</feature>
<dbReference type="Proteomes" id="UP001153954">
    <property type="component" value="Unassembled WGS sequence"/>
</dbReference>
<organism evidence="2 3">
    <name type="scientific">Euphydryas editha</name>
    <name type="common">Edith's checkerspot</name>
    <dbReference type="NCBI Taxonomy" id="104508"/>
    <lineage>
        <taxon>Eukaryota</taxon>
        <taxon>Metazoa</taxon>
        <taxon>Ecdysozoa</taxon>
        <taxon>Arthropoda</taxon>
        <taxon>Hexapoda</taxon>
        <taxon>Insecta</taxon>
        <taxon>Pterygota</taxon>
        <taxon>Neoptera</taxon>
        <taxon>Endopterygota</taxon>
        <taxon>Lepidoptera</taxon>
        <taxon>Glossata</taxon>
        <taxon>Ditrysia</taxon>
        <taxon>Papilionoidea</taxon>
        <taxon>Nymphalidae</taxon>
        <taxon>Nymphalinae</taxon>
        <taxon>Euphydryas</taxon>
    </lineage>
</organism>
<evidence type="ECO:0000313" key="3">
    <source>
        <dbReference type="Proteomes" id="UP001153954"/>
    </source>
</evidence>
<protein>
    <submittedName>
        <fullName evidence="2">Uncharacterized protein</fullName>
    </submittedName>
</protein>
<evidence type="ECO:0000313" key="2">
    <source>
        <dbReference type="EMBL" id="CAH2096044.1"/>
    </source>
</evidence>
<comment type="caution">
    <text evidence="2">The sequence shown here is derived from an EMBL/GenBank/DDBJ whole genome shotgun (WGS) entry which is preliminary data.</text>
</comment>
<dbReference type="AlphaFoldDB" id="A0AAU9UB88"/>
<name>A0AAU9UB88_EUPED</name>
<dbReference type="EMBL" id="CAKOGL010000016">
    <property type="protein sequence ID" value="CAH2096044.1"/>
    <property type="molecule type" value="Genomic_DNA"/>
</dbReference>
<reference evidence="2" key="1">
    <citation type="submission" date="2022-03" db="EMBL/GenBank/DDBJ databases">
        <authorList>
            <person name="Tunstrom K."/>
        </authorList>
    </citation>
    <scope>NUCLEOTIDE SEQUENCE</scope>
</reference>
<evidence type="ECO:0000256" key="1">
    <source>
        <dbReference type="SAM" id="MobiDB-lite"/>
    </source>
</evidence>